<dbReference type="EMBL" id="MU070425">
    <property type="protein sequence ID" value="KAF5827791.1"/>
    <property type="molecule type" value="Genomic_DNA"/>
</dbReference>
<keyword evidence="2" id="KW-1185">Reference proteome</keyword>
<protein>
    <submittedName>
        <fullName evidence="1">Uncharacterized protein</fullName>
    </submittedName>
</protein>
<comment type="caution">
    <text evidence="1">The sequence shown here is derived from an EMBL/GenBank/DDBJ whole genome shotgun (WGS) entry which is preliminary data.</text>
</comment>
<proteinExistence type="predicted"/>
<dbReference type="Proteomes" id="UP000815325">
    <property type="component" value="Unassembled WGS sequence"/>
</dbReference>
<accession>A0ABQ7FZL7</accession>
<evidence type="ECO:0000313" key="1">
    <source>
        <dbReference type="EMBL" id="KAF5827791.1"/>
    </source>
</evidence>
<evidence type="ECO:0000313" key="2">
    <source>
        <dbReference type="Proteomes" id="UP000815325"/>
    </source>
</evidence>
<name>A0ABQ7FZL7_DUNSA</name>
<reference evidence="1" key="1">
    <citation type="submission" date="2017-08" db="EMBL/GenBank/DDBJ databases">
        <authorList>
            <person name="Polle J.E."/>
            <person name="Barry K."/>
            <person name="Cushman J."/>
            <person name="Schmutz J."/>
            <person name="Tran D."/>
            <person name="Hathwaick L.T."/>
            <person name="Yim W.C."/>
            <person name="Jenkins J."/>
            <person name="Mckie-Krisberg Z.M."/>
            <person name="Prochnik S."/>
            <person name="Lindquist E."/>
            <person name="Dockter R.B."/>
            <person name="Adam C."/>
            <person name="Molina H."/>
            <person name="Bunkerborg J."/>
            <person name="Jin E."/>
            <person name="Buchheim M."/>
            <person name="Magnuson J."/>
        </authorList>
    </citation>
    <scope>NUCLEOTIDE SEQUENCE</scope>
    <source>
        <strain evidence="1">CCAP 19/18</strain>
    </source>
</reference>
<gene>
    <name evidence="1" type="ORF">DUNSADRAFT_18760</name>
</gene>
<organism evidence="1 2">
    <name type="scientific">Dunaliella salina</name>
    <name type="common">Green alga</name>
    <name type="synonym">Protococcus salinus</name>
    <dbReference type="NCBI Taxonomy" id="3046"/>
    <lineage>
        <taxon>Eukaryota</taxon>
        <taxon>Viridiplantae</taxon>
        <taxon>Chlorophyta</taxon>
        <taxon>core chlorophytes</taxon>
        <taxon>Chlorophyceae</taxon>
        <taxon>CS clade</taxon>
        <taxon>Chlamydomonadales</taxon>
        <taxon>Dunaliellaceae</taxon>
        <taxon>Dunaliella</taxon>
    </lineage>
</organism>
<sequence length="263" mass="29728">MGGYPFGSPTTQAVHVAAIFIQNCAKMLLIAEETSSWGHAVLLCIIHILAYVLQATELLLCTWSHTDSMPMIRSGYIVEEEDLPWVMALFSQHPRFESKLHNWNGTVSCEFSHGNYHFALHKHGEGWEDISYKRCLSAKASKGNQDVFRTAVADQISSFKRKVFRQSKVICPETGEQLSWSICAIDHVAASGASFADLIRGFLAPKNLREVEITSIQKPGTLFNNIADPVLKEEWRAYHAEHAVLRPVSRRWNDAEGFQKRRK</sequence>